<feature type="non-terminal residue" evidence="2">
    <location>
        <position position="1"/>
    </location>
</feature>
<evidence type="ECO:0000313" key="2">
    <source>
        <dbReference type="EMBL" id="RDY05747.1"/>
    </source>
</evidence>
<gene>
    <name evidence="2" type="ORF">CR513_10385</name>
</gene>
<reference evidence="2" key="1">
    <citation type="submission" date="2018-05" db="EMBL/GenBank/DDBJ databases">
        <title>Draft genome of Mucuna pruriens seed.</title>
        <authorList>
            <person name="Nnadi N.E."/>
            <person name="Vos R."/>
            <person name="Hasami M.H."/>
            <person name="Devisetty U.K."/>
            <person name="Aguiy J.C."/>
        </authorList>
    </citation>
    <scope>NUCLEOTIDE SEQUENCE [LARGE SCALE GENOMIC DNA]</scope>
    <source>
        <strain evidence="2">JCA_2017</strain>
    </source>
</reference>
<evidence type="ECO:0000256" key="1">
    <source>
        <dbReference type="SAM" id="MobiDB-lite"/>
    </source>
</evidence>
<comment type="caution">
    <text evidence="2">The sequence shown here is derived from an EMBL/GenBank/DDBJ whole genome shotgun (WGS) entry which is preliminary data.</text>
</comment>
<evidence type="ECO:0000313" key="3">
    <source>
        <dbReference type="Proteomes" id="UP000257109"/>
    </source>
</evidence>
<feature type="region of interest" description="Disordered" evidence="1">
    <location>
        <begin position="77"/>
        <end position="96"/>
    </location>
</feature>
<proteinExistence type="predicted"/>
<protein>
    <submittedName>
        <fullName evidence="2">Uncharacterized protein</fullName>
    </submittedName>
</protein>
<name>A0A371HSK4_MUCPR</name>
<accession>A0A371HSK4</accession>
<keyword evidence="3" id="KW-1185">Reference proteome</keyword>
<dbReference type="AlphaFoldDB" id="A0A371HSK4"/>
<organism evidence="2 3">
    <name type="scientific">Mucuna pruriens</name>
    <name type="common">Velvet bean</name>
    <name type="synonym">Dolichos pruriens</name>
    <dbReference type="NCBI Taxonomy" id="157652"/>
    <lineage>
        <taxon>Eukaryota</taxon>
        <taxon>Viridiplantae</taxon>
        <taxon>Streptophyta</taxon>
        <taxon>Embryophyta</taxon>
        <taxon>Tracheophyta</taxon>
        <taxon>Spermatophyta</taxon>
        <taxon>Magnoliopsida</taxon>
        <taxon>eudicotyledons</taxon>
        <taxon>Gunneridae</taxon>
        <taxon>Pentapetalae</taxon>
        <taxon>rosids</taxon>
        <taxon>fabids</taxon>
        <taxon>Fabales</taxon>
        <taxon>Fabaceae</taxon>
        <taxon>Papilionoideae</taxon>
        <taxon>50 kb inversion clade</taxon>
        <taxon>NPAAA clade</taxon>
        <taxon>indigoferoid/millettioid clade</taxon>
        <taxon>Phaseoleae</taxon>
        <taxon>Mucuna</taxon>
    </lineage>
</organism>
<feature type="compositionally biased region" description="Polar residues" evidence="1">
    <location>
        <begin position="85"/>
        <end position="96"/>
    </location>
</feature>
<sequence>MLNEMCTRYQKSKSQHKYAMHLKSKAMESKMTQMFQMLTQTNAAIMALVNQNVAEYVEVGHVVGPSPAMSEIHLMGCRRGGTPKTLPTRSKNSRTL</sequence>
<dbReference type="EMBL" id="QJKJ01001820">
    <property type="protein sequence ID" value="RDY05747.1"/>
    <property type="molecule type" value="Genomic_DNA"/>
</dbReference>
<dbReference type="Proteomes" id="UP000257109">
    <property type="component" value="Unassembled WGS sequence"/>
</dbReference>